<dbReference type="AlphaFoldDB" id="A0A2M7SEB0"/>
<organism evidence="6 7">
    <name type="scientific">Candidatus Desantisbacteria bacterium CG_4_10_14_0_8_um_filter_48_22</name>
    <dbReference type="NCBI Taxonomy" id="1974543"/>
    <lineage>
        <taxon>Bacteria</taxon>
        <taxon>Candidatus Desantisiibacteriota</taxon>
    </lineage>
</organism>
<dbReference type="Pfam" id="PF02633">
    <property type="entry name" value="Creatininase"/>
    <property type="match status" value="1"/>
</dbReference>
<comment type="similarity">
    <text evidence="5">Belongs to the creatininase superfamily.</text>
</comment>
<evidence type="ECO:0000256" key="3">
    <source>
        <dbReference type="ARBA" id="ARBA00022801"/>
    </source>
</evidence>
<dbReference type="GO" id="GO:0009231">
    <property type="term" value="P:riboflavin biosynthetic process"/>
    <property type="evidence" value="ECO:0007669"/>
    <property type="project" value="TreeGrafter"/>
</dbReference>
<evidence type="ECO:0008006" key="8">
    <source>
        <dbReference type="Google" id="ProtNLM"/>
    </source>
</evidence>
<dbReference type="GO" id="GO:0046872">
    <property type="term" value="F:metal ion binding"/>
    <property type="evidence" value="ECO:0007669"/>
    <property type="project" value="UniProtKB-KW"/>
</dbReference>
<dbReference type="InterPro" id="IPR024087">
    <property type="entry name" value="Creatininase-like_sf"/>
</dbReference>
<dbReference type="GO" id="GO:0016811">
    <property type="term" value="F:hydrolase activity, acting on carbon-nitrogen (but not peptide) bonds, in linear amides"/>
    <property type="evidence" value="ECO:0007669"/>
    <property type="project" value="TreeGrafter"/>
</dbReference>
<evidence type="ECO:0000256" key="2">
    <source>
        <dbReference type="ARBA" id="ARBA00022723"/>
    </source>
</evidence>
<accession>A0A2M7SEB0</accession>
<evidence type="ECO:0000256" key="1">
    <source>
        <dbReference type="ARBA" id="ARBA00001947"/>
    </source>
</evidence>
<gene>
    <name evidence="6" type="ORF">COY52_02545</name>
</gene>
<evidence type="ECO:0000256" key="4">
    <source>
        <dbReference type="ARBA" id="ARBA00022833"/>
    </source>
</evidence>
<dbReference type="Gene3D" id="3.40.50.10310">
    <property type="entry name" value="Creatininase"/>
    <property type="match status" value="1"/>
</dbReference>
<reference evidence="7" key="1">
    <citation type="submission" date="2017-09" db="EMBL/GenBank/DDBJ databases">
        <title>Depth-based differentiation of microbial function through sediment-hosted aquifers and enrichment of novel symbionts in the deep terrestrial subsurface.</title>
        <authorList>
            <person name="Probst A.J."/>
            <person name="Ladd B."/>
            <person name="Jarett J.K."/>
            <person name="Geller-Mcgrath D.E."/>
            <person name="Sieber C.M.K."/>
            <person name="Emerson J.B."/>
            <person name="Anantharaman K."/>
            <person name="Thomas B.C."/>
            <person name="Malmstrom R."/>
            <person name="Stieglmeier M."/>
            <person name="Klingl A."/>
            <person name="Woyke T."/>
            <person name="Ryan C.M."/>
            <person name="Banfield J.F."/>
        </authorList>
    </citation>
    <scope>NUCLEOTIDE SEQUENCE [LARGE SCALE GENOMIC DNA]</scope>
</reference>
<dbReference type="SUPFAM" id="SSF102215">
    <property type="entry name" value="Creatininase"/>
    <property type="match status" value="1"/>
</dbReference>
<evidence type="ECO:0000313" key="7">
    <source>
        <dbReference type="Proteomes" id="UP000229307"/>
    </source>
</evidence>
<comment type="cofactor">
    <cofactor evidence="1">
        <name>Zn(2+)</name>
        <dbReference type="ChEBI" id="CHEBI:29105"/>
    </cofactor>
</comment>
<dbReference type="EMBL" id="PFMR01000081">
    <property type="protein sequence ID" value="PIZ17829.1"/>
    <property type="molecule type" value="Genomic_DNA"/>
</dbReference>
<dbReference type="InterPro" id="IPR003785">
    <property type="entry name" value="Creatininase/forma_Hydrolase"/>
</dbReference>
<name>A0A2M7SEB0_9BACT</name>
<dbReference type="PANTHER" id="PTHR35005:SF1">
    <property type="entry name" value="2-AMINO-5-FORMYLAMINO-6-RIBOSYLAMINOPYRIMIDIN-4(3H)-ONE 5'-MONOPHOSPHATE DEFORMYLASE"/>
    <property type="match status" value="1"/>
</dbReference>
<comment type="caution">
    <text evidence="6">The sequence shown here is derived from an EMBL/GenBank/DDBJ whole genome shotgun (WGS) entry which is preliminary data.</text>
</comment>
<protein>
    <recommendedName>
        <fullName evidence="8">Creatininase</fullName>
    </recommendedName>
</protein>
<keyword evidence="3" id="KW-0378">Hydrolase</keyword>
<sequence>MKRIRHEVRFEYLYGRDAIKRLNKKPVAYLPVGCLERHGDHLPMGLDVLKAHAICCLCARKTGGVVYPAHFYSGVHFLPPDLQKRFSLWGNLYTDKTAELNLLEIIKGMIAAGAKVIVLYAGHYPDCQIKMINRIASKVNRTGKARVIPFDELSFFKTGDHAGIWETSLFAYLFPGQVKFNRIGRKNFLDHGWKGKNDPRKATFAFGRKAVVRICNFLTKKIVES</sequence>
<evidence type="ECO:0000256" key="5">
    <source>
        <dbReference type="ARBA" id="ARBA00024029"/>
    </source>
</evidence>
<evidence type="ECO:0000313" key="6">
    <source>
        <dbReference type="EMBL" id="PIZ17829.1"/>
    </source>
</evidence>
<dbReference type="PANTHER" id="PTHR35005">
    <property type="entry name" value="3-DEHYDRO-SCYLLO-INOSOSE HYDROLASE"/>
    <property type="match status" value="1"/>
</dbReference>
<proteinExistence type="inferred from homology"/>
<keyword evidence="4" id="KW-0862">Zinc</keyword>
<dbReference type="Proteomes" id="UP000229307">
    <property type="component" value="Unassembled WGS sequence"/>
</dbReference>
<keyword evidence="2" id="KW-0479">Metal-binding</keyword>